<dbReference type="PANTHER" id="PTHR13847">
    <property type="entry name" value="SARCOSINE DEHYDROGENASE-RELATED"/>
    <property type="match status" value="1"/>
</dbReference>
<evidence type="ECO:0000313" key="2">
    <source>
        <dbReference type="EMBL" id="KAK7041452.1"/>
    </source>
</evidence>
<organism evidence="2 3">
    <name type="scientific">Paramarasmius palmivorus</name>
    <dbReference type="NCBI Taxonomy" id="297713"/>
    <lineage>
        <taxon>Eukaryota</taxon>
        <taxon>Fungi</taxon>
        <taxon>Dikarya</taxon>
        <taxon>Basidiomycota</taxon>
        <taxon>Agaricomycotina</taxon>
        <taxon>Agaricomycetes</taxon>
        <taxon>Agaricomycetidae</taxon>
        <taxon>Agaricales</taxon>
        <taxon>Marasmiineae</taxon>
        <taxon>Marasmiaceae</taxon>
        <taxon>Paramarasmius</taxon>
    </lineage>
</organism>
<accession>A0AAW0CNM6</accession>
<comment type="caution">
    <text evidence="2">The sequence shown here is derived from an EMBL/GenBank/DDBJ whole genome shotgun (WGS) entry which is preliminary data.</text>
</comment>
<dbReference type="Gene3D" id="3.50.50.60">
    <property type="entry name" value="FAD/NAD(P)-binding domain"/>
    <property type="match status" value="1"/>
</dbReference>
<proteinExistence type="predicted"/>
<dbReference type="InterPro" id="IPR006076">
    <property type="entry name" value="FAD-dep_OxRdtase"/>
</dbReference>
<reference evidence="2 3" key="1">
    <citation type="submission" date="2024-01" db="EMBL/GenBank/DDBJ databases">
        <title>A draft genome for a cacao thread blight-causing isolate of Paramarasmius palmivorus.</title>
        <authorList>
            <person name="Baruah I.K."/>
            <person name="Bukari Y."/>
            <person name="Amoako-Attah I."/>
            <person name="Meinhardt L.W."/>
            <person name="Bailey B.A."/>
            <person name="Cohen S.P."/>
        </authorList>
    </citation>
    <scope>NUCLEOTIDE SEQUENCE [LARGE SCALE GENOMIC DNA]</scope>
    <source>
        <strain evidence="2 3">GH-12</strain>
    </source>
</reference>
<dbReference type="SUPFAM" id="SSF51905">
    <property type="entry name" value="FAD/NAD(P)-binding domain"/>
    <property type="match status" value="1"/>
</dbReference>
<dbReference type="Pfam" id="PF01266">
    <property type="entry name" value="DAO"/>
    <property type="match status" value="1"/>
</dbReference>
<protein>
    <recommendedName>
        <fullName evidence="1">FAD dependent oxidoreductase domain-containing protein</fullName>
    </recommendedName>
</protein>
<gene>
    <name evidence="2" type="ORF">VNI00_009318</name>
</gene>
<dbReference type="AlphaFoldDB" id="A0AAW0CNM6"/>
<evidence type="ECO:0000313" key="3">
    <source>
        <dbReference type="Proteomes" id="UP001383192"/>
    </source>
</evidence>
<keyword evidence="3" id="KW-1185">Reference proteome</keyword>
<sequence>MFPATSTNSPGYPVANPTISFWLQGTRSSSLLGHRTTEALPETAEVAIIGSGISGASIAYFLLKSANPPTSIVILEAREACYGATGRNGGHCRPDCFWGYSGYKNEFGKEQALKILQNEMDTLNLITELIANEGIDCDFWRGRTYQIASDEEYAEQLSANYDDFVSDGGPVKDIVDFISDPLEAQRLTLTPSAIRAASSPAGSLWPYKFVAHLLKLCIEKHGLNLQTNTPVRSVAQASQTNDWILHTDRGDLRANKVVYATNAWTATLLPEFLGSIVPNRGQCAAIVPTKAYSGPNMVKSTLLWRRGSSKVDYMMQRHKDGIIIVGGGKSGVVPEEEIVGKADDSVKLPQFTEHLRSILPKHLADWGSEVTGEGLLCDWTGIRAFTPEMVPYVGALPGKTNAFICAGHSGHGMARAVSCAKGLAALIQGSSWEDTGLPECFQPTRKRIAKF</sequence>
<dbReference type="EMBL" id="JAYKXP010000034">
    <property type="protein sequence ID" value="KAK7041452.1"/>
    <property type="molecule type" value="Genomic_DNA"/>
</dbReference>
<dbReference type="Proteomes" id="UP001383192">
    <property type="component" value="Unassembled WGS sequence"/>
</dbReference>
<dbReference type="Gene3D" id="3.30.9.10">
    <property type="entry name" value="D-Amino Acid Oxidase, subunit A, domain 2"/>
    <property type="match status" value="1"/>
</dbReference>
<dbReference type="InterPro" id="IPR036188">
    <property type="entry name" value="FAD/NAD-bd_sf"/>
</dbReference>
<dbReference type="PANTHER" id="PTHR13847:SF260">
    <property type="entry name" value="FAD DEPENDENT OXIDOREDUCTASE DOMAIN-CONTAINING PROTEIN"/>
    <property type="match status" value="1"/>
</dbReference>
<evidence type="ECO:0000259" key="1">
    <source>
        <dbReference type="Pfam" id="PF01266"/>
    </source>
</evidence>
<name>A0AAW0CNM6_9AGAR</name>
<dbReference type="GO" id="GO:0005737">
    <property type="term" value="C:cytoplasm"/>
    <property type="evidence" value="ECO:0007669"/>
    <property type="project" value="TreeGrafter"/>
</dbReference>
<feature type="domain" description="FAD dependent oxidoreductase" evidence="1">
    <location>
        <begin position="46"/>
        <end position="426"/>
    </location>
</feature>